<protein>
    <submittedName>
        <fullName evidence="2">Polymer-forming cytoskeletal protein</fullName>
    </submittedName>
</protein>
<proteinExistence type="inferred from homology"/>
<dbReference type="PANTHER" id="PTHR35024">
    <property type="entry name" value="HYPOTHETICAL CYTOSOLIC PROTEIN"/>
    <property type="match status" value="1"/>
</dbReference>
<dbReference type="AlphaFoldDB" id="A0A9D1XS91"/>
<accession>A0A9D1XS91</accession>
<evidence type="ECO:0000313" key="3">
    <source>
        <dbReference type="Proteomes" id="UP000823847"/>
    </source>
</evidence>
<comment type="caution">
    <text evidence="2">The sequence shown here is derived from an EMBL/GenBank/DDBJ whole genome shotgun (WGS) entry which is preliminary data.</text>
</comment>
<organism evidence="2 3">
    <name type="scientific">Candidatus Parabacteroides intestinigallinarum</name>
    <dbReference type="NCBI Taxonomy" id="2838722"/>
    <lineage>
        <taxon>Bacteria</taxon>
        <taxon>Pseudomonadati</taxon>
        <taxon>Bacteroidota</taxon>
        <taxon>Bacteroidia</taxon>
        <taxon>Bacteroidales</taxon>
        <taxon>Tannerellaceae</taxon>
        <taxon>Parabacteroides</taxon>
    </lineage>
</organism>
<dbReference type="Proteomes" id="UP000823847">
    <property type="component" value="Unassembled WGS sequence"/>
</dbReference>
<dbReference type="PANTHER" id="PTHR35024:SF4">
    <property type="entry name" value="POLYMER-FORMING CYTOSKELETAL PROTEIN"/>
    <property type="match status" value="1"/>
</dbReference>
<name>A0A9D1XS91_9BACT</name>
<reference evidence="2" key="2">
    <citation type="submission" date="2021-04" db="EMBL/GenBank/DDBJ databases">
        <authorList>
            <person name="Gilroy R."/>
        </authorList>
    </citation>
    <scope>NUCLEOTIDE SEQUENCE</scope>
    <source>
        <strain evidence="2">ChiHecec2B26-12326</strain>
    </source>
</reference>
<dbReference type="EMBL" id="DXEN01000072">
    <property type="protein sequence ID" value="HIX86807.1"/>
    <property type="molecule type" value="Genomic_DNA"/>
</dbReference>
<dbReference type="InterPro" id="IPR007607">
    <property type="entry name" value="BacA/B"/>
</dbReference>
<comment type="similarity">
    <text evidence="1">Belongs to the bactofilin family.</text>
</comment>
<sequence length="121" mass="12708">MGIKQREEHTGGGLHNALAIGTTIKGNIITETDFRLDGKVEGDITCHGKIVIGPKGQVTGNVVSENAEILGKINGSLQVNGKLVLKATAIIQGDITTQSLEIEPNAQFNGTCTMSLPEKKA</sequence>
<evidence type="ECO:0000313" key="2">
    <source>
        <dbReference type="EMBL" id="HIX86807.1"/>
    </source>
</evidence>
<dbReference type="Pfam" id="PF04519">
    <property type="entry name" value="Bactofilin"/>
    <property type="match status" value="1"/>
</dbReference>
<reference evidence="2" key="1">
    <citation type="journal article" date="2021" name="PeerJ">
        <title>Extensive microbial diversity within the chicken gut microbiome revealed by metagenomics and culture.</title>
        <authorList>
            <person name="Gilroy R."/>
            <person name="Ravi A."/>
            <person name="Getino M."/>
            <person name="Pursley I."/>
            <person name="Horton D.L."/>
            <person name="Alikhan N.F."/>
            <person name="Baker D."/>
            <person name="Gharbi K."/>
            <person name="Hall N."/>
            <person name="Watson M."/>
            <person name="Adriaenssens E.M."/>
            <person name="Foster-Nyarko E."/>
            <person name="Jarju S."/>
            <person name="Secka A."/>
            <person name="Antonio M."/>
            <person name="Oren A."/>
            <person name="Chaudhuri R.R."/>
            <person name="La Ragione R."/>
            <person name="Hildebrand F."/>
            <person name="Pallen M.J."/>
        </authorList>
    </citation>
    <scope>NUCLEOTIDE SEQUENCE</scope>
    <source>
        <strain evidence="2">ChiHecec2B26-12326</strain>
    </source>
</reference>
<gene>
    <name evidence="2" type="ORF">H9848_09420</name>
</gene>
<evidence type="ECO:0000256" key="1">
    <source>
        <dbReference type="ARBA" id="ARBA00044755"/>
    </source>
</evidence>